<evidence type="ECO:0000313" key="2">
    <source>
        <dbReference type="Proteomes" id="UP000321224"/>
    </source>
</evidence>
<gene>
    <name evidence="1" type="ORF">MVI01_24010</name>
</gene>
<name>A0A511HAN3_9BACT</name>
<dbReference type="AlphaFoldDB" id="A0A511HAN3"/>
<protein>
    <submittedName>
        <fullName evidence="1">Uncharacterized protein</fullName>
    </submittedName>
</protein>
<organism evidence="1 2">
    <name type="scientific">Myxococcus virescens</name>
    <dbReference type="NCBI Taxonomy" id="83456"/>
    <lineage>
        <taxon>Bacteria</taxon>
        <taxon>Pseudomonadati</taxon>
        <taxon>Myxococcota</taxon>
        <taxon>Myxococcia</taxon>
        <taxon>Myxococcales</taxon>
        <taxon>Cystobacterineae</taxon>
        <taxon>Myxococcaceae</taxon>
        <taxon>Myxococcus</taxon>
    </lineage>
</organism>
<comment type="caution">
    <text evidence="1">The sequence shown here is derived from an EMBL/GenBank/DDBJ whole genome shotgun (WGS) entry which is preliminary data.</text>
</comment>
<accession>A0A511HAN3</accession>
<proteinExistence type="predicted"/>
<reference evidence="1 2" key="1">
    <citation type="submission" date="2019-07" db="EMBL/GenBank/DDBJ databases">
        <title>Whole genome shotgun sequence of Myxococcus virescens NBRC 100334.</title>
        <authorList>
            <person name="Hosoyama A."/>
            <person name="Uohara A."/>
            <person name="Ohji S."/>
            <person name="Ichikawa N."/>
        </authorList>
    </citation>
    <scope>NUCLEOTIDE SEQUENCE [LARGE SCALE GENOMIC DNA]</scope>
    <source>
        <strain evidence="1 2">NBRC 100334</strain>
    </source>
</reference>
<evidence type="ECO:0000313" key="1">
    <source>
        <dbReference type="EMBL" id="GEL70617.1"/>
    </source>
</evidence>
<sequence length="98" mass="10650">MHQLEEECPRLAWQVTRGPGLPGPAPRLRLPLQLLAAPVHASHVMSPEPPKQLTSSTIEGYYIPELPNSDVMDYGCRPEARTRSKSILDAVARAGAGP</sequence>
<dbReference type="EMBL" id="BJVY01000010">
    <property type="protein sequence ID" value="GEL70617.1"/>
    <property type="molecule type" value="Genomic_DNA"/>
</dbReference>
<dbReference type="Proteomes" id="UP000321224">
    <property type="component" value="Unassembled WGS sequence"/>
</dbReference>